<evidence type="ECO:0000259" key="2">
    <source>
        <dbReference type="Pfam" id="PF13349"/>
    </source>
</evidence>
<name>A0A923RNM6_9FIRM</name>
<feature type="signal peptide" evidence="1">
    <location>
        <begin position="1"/>
        <end position="28"/>
    </location>
</feature>
<evidence type="ECO:0000313" key="4">
    <source>
        <dbReference type="Proteomes" id="UP000652477"/>
    </source>
</evidence>
<dbReference type="Proteomes" id="UP000652477">
    <property type="component" value="Unassembled WGS sequence"/>
</dbReference>
<reference evidence="3" key="1">
    <citation type="submission" date="2020-08" db="EMBL/GenBank/DDBJ databases">
        <title>Genome public.</title>
        <authorList>
            <person name="Liu C."/>
            <person name="Sun Q."/>
        </authorList>
    </citation>
    <scope>NUCLEOTIDE SEQUENCE</scope>
    <source>
        <strain evidence="3">NSJ-55</strain>
    </source>
</reference>
<evidence type="ECO:0000256" key="1">
    <source>
        <dbReference type="SAM" id="SignalP"/>
    </source>
</evidence>
<dbReference type="RefSeq" id="WP_186874266.1">
    <property type="nucleotide sequence ID" value="NZ_JACOPF010000001.1"/>
</dbReference>
<accession>A0A923RNM6</accession>
<dbReference type="AlphaFoldDB" id="A0A923RNM6"/>
<keyword evidence="1" id="KW-0732">Signal</keyword>
<evidence type="ECO:0000313" key="3">
    <source>
        <dbReference type="EMBL" id="MBC5687584.1"/>
    </source>
</evidence>
<sequence>MKKTTKRILLFSCSLMAAGLLFTGIGFAAGGRPGISWTQKGIVSVSSQTEYRLEKTKIDSFKNVQIDINSMADLRILPSDDKNYYIEYILDGDYNEPSYEVKGDTLYFNQDGSSISFINFGFDFSNMSNTKSYCNLYVPENTVLGTLTVYNDAGNFSVSSTSADTADITLDYGDLNIEDSSFKNLTVDMDAGDVVTKSVHAEVLSLINAFGDSTLKDFSGKEASVEIDSGDFYMEANTLDSFNGENDFGDMTLLLPEALKIYTFDLNTDFGSIRLPEDAPKGYYSEDEVMEEYYKTDGETNKTIHIIVDSGDIEIKNL</sequence>
<gene>
    <name evidence="3" type="ORF">H8S37_01365</name>
</gene>
<dbReference type="Pfam" id="PF13349">
    <property type="entry name" value="DUF4097"/>
    <property type="match status" value="1"/>
</dbReference>
<protein>
    <submittedName>
        <fullName evidence="3">DUF4097 family beta strand repeat protein</fullName>
    </submittedName>
</protein>
<dbReference type="InterPro" id="IPR025164">
    <property type="entry name" value="Toastrack_DUF4097"/>
</dbReference>
<feature type="domain" description="DUF4097" evidence="2">
    <location>
        <begin position="65"/>
        <end position="315"/>
    </location>
</feature>
<dbReference type="Gene3D" id="2.160.20.120">
    <property type="match status" value="1"/>
</dbReference>
<proteinExistence type="predicted"/>
<organism evidence="3 4">
    <name type="scientific">Mediterraneibacter hominis</name>
    <dbReference type="NCBI Taxonomy" id="2763054"/>
    <lineage>
        <taxon>Bacteria</taxon>
        <taxon>Bacillati</taxon>
        <taxon>Bacillota</taxon>
        <taxon>Clostridia</taxon>
        <taxon>Lachnospirales</taxon>
        <taxon>Lachnospiraceae</taxon>
        <taxon>Mediterraneibacter</taxon>
    </lineage>
</organism>
<keyword evidence="4" id="KW-1185">Reference proteome</keyword>
<feature type="chain" id="PRO_5037207106" evidence="1">
    <location>
        <begin position="29"/>
        <end position="318"/>
    </location>
</feature>
<comment type="caution">
    <text evidence="3">The sequence shown here is derived from an EMBL/GenBank/DDBJ whole genome shotgun (WGS) entry which is preliminary data.</text>
</comment>
<dbReference type="EMBL" id="JACOPF010000001">
    <property type="protein sequence ID" value="MBC5687584.1"/>
    <property type="molecule type" value="Genomic_DNA"/>
</dbReference>